<evidence type="ECO:0000256" key="6">
    <source>
        <dbReference type="SAM" id="Coils"/>
    </source>
</evidence>
<evidence type="ECO:0000256" key="2">
    <source>
        <dbReference type="ARBA" id="ARBA00022676"/>
    </source>
</evidence>
<accession>A0A5P1EXG7</accession>
<dbReference type="EMBL" id="CM007385">
    <property type="protein sequence ID" value="ONK70602.1"/>
    <property type="molecule type" value="Genomic_DNA"/>
</dbReference>
<dbReference type="Pfam" id="PF02485">
    <property type="entry name" value="Branch"/>
    <property type="match status" value="1"/>
</dbReference>
<dbReference type="GO" id="GO:0016020">
    <property type="term" value="C:membrane"/>
    <property type="evidence" value="ECO:0007669"/>
    <property type="project" value="UniProtKB-SubCell"/>
</dbReference>
<name>A0A5P1EXG7_ASPOF</name>
<keyword evidence="3" id="KW-0808">Transferase</keyword>
<evidence type="ECO:0000256" key="7">
    <source>
        <dbReference type="SAM" id="SignalP"/>
    </source>
</evidence>
<dbReference type="Gene3D" id="1.10.287.1490">
    <property type="match status" value="1"/>
</dbReference>
<feature type="chain" id="PRO_5024391592" evidence="7">
    <location>
        <begin position="27"/>
        <end position="843"/>
    </location>
</feature>
<gene>
    <name evidence="8" type="ORF">A4U43_C05F35460</name>
</gene>
<sequence>MFNPMASSKLLVLWIAISIVAVGIRADSRAEEVIVEPGASDSHLKLEIEQLKSKISSLESSLTDKAKELNNKDVSIVSLGKLIEEKSASIAALRSEIESLQKKGAVVDEEQVGKAHARAGELEKEVGKLKTDKETLTKKSEALEARASGAEKKIEELKLLLGNLEKTNEDQKRRLHKTERALKVAEEELLRAQLEATSKSKVLNEIHGAWLPPWLATQIRLIQDLGTTHWNEHGKPVMDMLLQKISEKSAQVQKWAKPHLESVKTKWIPVAKEKWMSFTTYVEPHVQTVSTKSVEVYEVCRSSITPHFIKVQELTAPYVQEARSLSKPYVERIATVTKPHVEKARVVLKPYTSRAVYGYGKFLESATTYHHQVQGAVHEKLKKYDLTKPLATKELVWFMASALLALPVFVLYKIFSSMFWYVLSQSVSQVGRGLVAGELTYEFDFVLKKKDILAYFGFFLKFGEDALYDVMLAISSLNYLSTSLKKVRTAYIYPPGHNTSCYFFSSSVCTPFKDWLPPLAARLLTDEELASRVVIRDILTMPYVPPKIAKIAFLFLTPGTLPFENLWEQFFQGNEGRYSIYVHASREKPVHVSRLFVGRDIHSEKVVWGKISMVEAEKRLLANALIDSDNQQFVLLSDSCVPLHNFDYIYSYLMETNVSFIDCFKDPGPHGTGRFSPHMLPEVPEEKFRKGSQWFTIKRQHALLILADSLYYKKFKLYCRPGMEGHRNCYADEHYLPTLFHMVDPTGIANWSVTYVDWSEGKWHPRSYRAKDVTYELWKNITSIDESLHVTSDEKKVVMQKPCLWNGMRRPCYLFARKFYPETLHNMMHLFSNVHQYEEGSKA</sequence>
<keyword evidence="5" id="KW-0325">Glycoprotein</keyword>
<keyword evidence="9" id="KW-1185">Reference proteome</keyword>
<organism evidence="8 9">
    <name type="scientific">Asparagus officinalis</name>
    <name type="common">Garden asparagus</name>
    <dbReference type="NCBI Taxonomy" id="4686"/>
    <lineage>
        <taxon>Eukaryota</taxon>
        <taxon>Viridiplantae</taxon>
        <taxon>Streptophyta</taxon>
        <taxon>Embryophyta</taxon>
        <taxon>Tracheophyta</taxon>
        <taxon>Spermatophyta</taxon>
        <taxon>Magnoliopsida</taxon>
        <taxon>Liliopsida</taxon>
        <taxon>Asparagales</taxon>
        <taxon>Asparagaceae</taxon>
        <taxon>Asparagoideae</taxon>
        <taxon>Asparagus</taxon>
    </lineage>
</organism>
<evidence type="ECO:0000313" key="9">
    <source>
        <dbReference type="Proteomes" id="UP000243459"/>
    </source>
</evidence>
<keyword evidence="2" id="KW-0328">Glycosyltransferase</keyword>
<evidence type="ECO:0000313" key="8">
    <source>
        <dbReference type="EMBL" id="ONK70602.1"/>
    </source>
</evidence>
<comment type="subcellular location">
    <subcellularLocation>
        <location evidence="1">Membrane</location>
        <topology evidence="1">Single-pass type II membrane protein</topology>
    </subcellularLocation>
</comment>
<dbReference type="InterPro" id="IPR044174">
    <property type="entry name" value="BC10-like"/>
</dbReference>
<evidence type="ECO:0000256" key="3">
    <source>
        <dbReference type="ARBA" id="ARBA00022679"/>
    </source>
</evidence>
<dbReference type="AlphaFoldDB" id="A0A5P1EXG7"/>
<keyword evidence="4" id="KW-0472">Membrane</keyword>
<evidence type="ECO:0000256" key="4">
    <source>
        <dbReference type="ARBA" id="ARBA00023136"/>
    </source>
</evidence>
<dbReference type="InterPro" id="IPR003406">
    <property type="entry name" value="Glyco_trans_14"/>
</dbReference>
<keyword evidence="7" id="KW-0732">Signal</keyword>
<feature type="signal peptide" evidence="7">
    <location>
        <begin position="1"/>
        <end position="26"/>
    </location>
</feature>
<dbReference type="Proteomes" id="UP000243459">
    <property type="component" value="Chromosome 5"/>
</dbReference>
<keyword evidence="6" id="KW-0175">Coiled coil</keyword>
<dbReference type="OMA" id="ELEWFAG"/>
<dbReference type="PANTHER" id="PTHR31042">
    <property type="entry name" value="CORE-2/I-BRANCHING BETA-1,6-N-ACETYLGLUCOSAMINYLTRANSFERASE FAMILY PROTEIN-RELATED"/>
    <property type="match status" value="1"/>
</dbReference>
<dbReference type="PANTHER" id="PTHR31042:SF150">
    <property type="entry name" value="OS06G0661900 PROTEIN"/>
    <property type="match status" value="1"/>
</dbReference>
<dbReference type="Gene3D" id="1.20.5.1230">
    <property type="entry name" value="Apolipoprotein A-I"/>
    <property type="match status" value="1"/>
</dbReference>
<proteinExistence type="predicted"/>
<protein>
    <submittedName>
        <fullName evidence="8">Uncharacterized protein</fullName>
    </submittedName>
</protein>
<evidence type="ECO:0000256" key="1">
    <source>
        <dbReference type="ARBA" id="ARBA00004606"/>
    </source>
</evidence>
<feature type="coiled-coil region" evidence="6">
    <location>
        <begin position="48"/>
        <end position="195"/>
    </location>
</feature>
<evidence type="ECO:0000256" key="5">
    <source>
        <dbReference type="ARBA" id="ARBA00023180"/>
    </source>
</evidence>
<dbReference type="SUPFAM" id="SSF58113">
    <property type="entry name" value="Apolipoprotein A-I"/>
    <property type="match status" value="1"/>
</dbReference>
<dbReference type="Gramene" id="ONK70602">
    <property type="protein sequence ID" value="ONK70602"/>
    <property type="gene ID" value="A4U43_C05F35460"/>
</dbReference>
<dbReference type="GO" id="GO:0016757">
    <property type="term" value="F:glycosyltransferase activity"/>
    <property type="evidence" value="ECO:0007669"/>
    <property type="project" value="UniProtKB-KW"/>
</dbReference>
<reference evidence="9" key="1">
    <citation type="journal article" date="2017" name="Nat. Commun.">
        <title>The asparagus genome sheds light on the origin and evolution of a young Y chromosome.</title>
        <authorList>
            <person name="Harkess A."/>
            <person name="Zhou J."/>
            <person name="Xu C."/>
            <person name="Bowers J.E."/>
            <person name="Van der Hulst R."/>
            <person name="Ayyampalayam S."/>
            <person name="Mercati F."/>
            <person name="Riccardi P."/>
            <person name="McKain M.R."/>
            <person name="Kakrana A."/>
            <person name="Tang H."/>
            <person name="Ray J."/>
            <person name="Groenendijk J."/>
            <person name="Arikit S."/>
            <person name="Mathioni S.M."/>
            <person name="Nakano M."/>
            <person name="Shan H."/>
            <person name="Telgmann-Rauber A."/>
            <person name="Kanno A."/>
            <person name="Yue Z."/>
            <person name="Chen H."/>
            <person name="Li W."/>
            <person name="Chen Y."/>
            <person name="Xu X."/>
            <person name="Zhang Y."/>
            <person name="Luo S."/>
            <person name="Chen H."/>
            <person name="Gao J."/>
            <person name="Mao Z."/>
            <person name="Pires J.C."/>
            <person name="Luo M."/>
            <person name="Kudrna D."/>
            <person name="Wing R.A."/>
            <person name="Meyers B.C."/>
            <person name="Yi K."/>
            <person name="Kong H."/>
            <person name="Lavrijsen P."/>
            <person name="Sunseri F."/>
            <person name="Falavigna A."/>
            <person name="Ye Y."/>
            <person name="Leebens-Mack J.H."/>
            <person name="Chen G."/>
        </authorList>
    </citation>
    <scope>NUCLEOTIDE SEQUENCE [LARGE SCALE GENOMIC DNA]</scope>
    <source>
        <strain evidence="9">cv. DH0086</strain>
    </source>
</reference>